<evidence type="ECO:0000256" key="1">
    <source>
        <dbReference type="SAM" id="MobiDB-lite"/>
    </source>
</evidence>
<feature type="region of interest" description="Disordered" evidence="1">
    <location>
        <begin position="131"/>
        <end position="185"/>
    </location>
</feature>
<comment type="caution">
    <text evidence="2">The sequence shown here is derived from an EMBL/GenBank/DDBJ whole genome shotgun (WGS) entry which is preliminary data.</text>
</comment>
<dbReference type="EMBL" id="MNPL01028660">
    <property type="protein sequence ID" value="OQR67507.1"/>
    <property type="molecule type" value="Genomic_DNA"/>
</dbReference>
<accession>A0A1V9X212</accession>
<keyword evidence="3" id="KW-1185">Reference proteome</keyword>
<reference evidence="2 3" key="1">
    <citation type="journal article" date="2017" name="Gigascience">
        <title>Draft genome of the honey bee ectoparasitic mite, Tropilaelaps mercedesae, is shaped by the parasitic life history.</title>
        <authorList>
            <person name="Dong X."/>
            <person name="Armstrong S.D."/>
            <person name="Xia D."/>
            <person name="Makepeace B.L."/>
            <person name="Darby A.C."/>
            <person name="Kadowaki T."/>
        </authorList>
    </citation>
    <scope>NUCLEOTIDE SEQUENCE [LARGE SCALE GENOMIC DNA]</scope>
    <source>
        <strain evidence="2">Wuxi-XJTLU</strain>
    </source>
</reference>
<gene>
    <name evidence="2" type="ORF">BIW11_04750</name>
</gene>
<sequence>MLASEMRPCVEKRSEPKTARGVFFRDTHRPSALSISLHLTQIWNKSSSYSEVAVHPPAGTPEFCPAVVDCHSNSTSNLDILLGNIDVPISSSAFTRDDFKSVQLSGLRGRPCAVPGSREGGRKSTAVLAHDRISKNRTNNNRRSTRRSNRTNKSVRKILPDRDSRRSSHHCHVGHKPGCRAEPKE</sequence>
<feature type="compositionally biased region" description="Basic residues" evidence="1">
    <location>
        <begin position="143"/>
        <end position="156"/>
    </location>
</feature>
<evidence type="ECO:0000313" key="3">
    <source>
        <dbReference type="Proteomes" id="UP000192247"/>
    </source>
</evidence>
<evidence type="ECO:0000313" key="2">
    <source>
        <dbReference type="EMBL" id="OQR67507.1"/>
    </source>
</evidence>
<proteinExistence type="predicted"/>
<protein>
    <submittedName>
        <fullName evidence="2">Innexin-11-like</fullName>
    </submittedName>
</protein>
<feature type="compositionally biased region" description="Basic residues" evidence="1">
    <location>
        <begin position="167"/>
        <end position="178"/>
    </location>
</feature>
<name>A0A1V9X212_9ACAR</name>
<dbReference type="AlphaFoldDB" id="A0A1V9X212"/>
<dbReference type="Proteomes" id="UP000192247">
    <property type="component" value="Unassembled WGS sequence"/>
</dbReference>
<organism evidence="2 3">
    <name type="scientific">Tropilaelaps mercedesae</name>
    <dbReference type="NCBI Taxonomy" id="418985"/>
    <lineage>
        <taxon>Eukaryota</taxon>
        <taxon>Metazoa</taxon>
        <taxon>Ecdysozoa</taxon>
        <taxon>Arthropoda</taxon>
        <taxon>Chelicerata</taxon>
        <taxon>Arachnida</taxon>
        <taxon>Acari</taxon>
        <taxon>Parasitiformes</taxon>
        <taxon>Mesostigmata</taxon>
        <taxon>Gamasina</taxon>
        <taxon>Dermanyssoidea</taxon>
        <taxon>Laelapidae</taxon>
        <taxon>Tropilaelaps</taxon>
    </lineage>
</organism>
<dbReference type="InParanoid" id="A0A1V9X212"/>
<dbReference type="OrthoDB" id="10568056at2759"/>